<dbReference type="Pfam" id="PF09339">
    <property type="entry name" value="HTH_IclR"/>
    <property type="match status" value="1"/>
</dbReference>
<dbReference type="Gene3D" id="1.10.10.10">
    <property type="entry name" value="Winged helix-like DNA-binding domain superfamily/Winged helix DNA-binding domain"/>
    <property type="match status" value="1"/>
</dbReference>
<dbReference type="AlphaFoldDB" id="A0A8J3PNQ0"/>
<organism evidence="6 7">
    <name type="scientific">Planosporangium flavigriseum</name>
    <dbReference type="NCBI Taxonomy" id="373681"/>
    <lineage>
        <taxon>Bacteria</taxon>
        <taxon>Bacillati</taxon>
        <taxon>Actinomycetota</taxon>
        <taxon>Actinomycetes</taxon>
        <taxon>Micromonosporales</taxon>
        <taxon>Micromonosporaceae</taxon>
        <taxon>Planosporangium</taxon>
    </lineage>
</organism>
<dbReference type="SUPFAM" id="SSF46785">
    <property type="entry name" value="Winged helix' DNA-binding domain"/>
    <property type="match status" value="1"/>
</dbReference>
<evidence type="ECO:0000256" key="2">
    <source>
        <dbReference type="ARBA" id="ARBA00023125"/>
    </source>
</evidence>
<dbReference type="GO" id="GO:0045892">
    <property type="term" value="P:negative regulation of DNA-templated transcription"/>
    <property type="evidence" value="ECO:0007669"/>
    <property type="project" value="TreeGrafter"/>
</dbReference>
<dbReference type="Pfam" id="PF01614">
    <property type="entry name" value="IclR_C"/>
    <property type="match status" value="1"/>
</dbReference>
<dbReference type="InterPro" id="IPR036388">
    <property type="entry name" value="WH-like_DNA-bd_sf"/>
</dbReference>
<dbReference type="PROSITE" id="PS51078">
    <property type="entry name" value="ICLR_ED"/>
    <property type="match status" value="1"/>
</dbReference>
<dbReference type="GO" id="GO:0003700">
    <property type="term" value="F:DNA-binding transcription factor activity"/>
    <property type="evidence" value="ECO:0007669"/>
    <property type="project" value="TreeGrafter"/>
</dbReference>
<dbReference type="InterPro" id="IPR050707">
    <property type="entry name" value="HTH_MetabolicPath_Reg"/>
</dbReference>
<dbReference type="PANTHER" id="PTHR30136">
    <property type="entry name" value="HELIX-TURN-HELIX TRANSCRIPTIONAL REGULATOR, ICLR FAMILY"/>
    <property type="match status" value="1"/>
</dbReference>
<accession>A0A8J3PNQ0</accession>
<evidence type="ECO:0000256" key="3">
    <source>
        <dbReference type="ARBA" id="ARBA00023163"/>
    </source>
</evidence>
<dbReference type="Gene3D" id="3.30.450.40">
    <property type="match status" value="1"/>
</dbReference>
<dbReference type="InterPro" id="IPR036390">
    <property type="entry name" value="WH_DNA-bd_sf"/>
</dbReference>
<feature type="domain" description="HTH iclR-type" evidence="4">
    <location>
        <begin position="2"/>
        <end position="61"/>
    </location>
</feature>
<keyword evidence="7" id="KW-1185">Reference proteome</keyword>
<dbReference type="InterPro" id="IPR005471">
    <property type="entry name" value="Tscrpt_reg_IclR_N"/>
</dbReference>
<proteinExistence type="predicted"/>
<dbReference type="EMBL" id="BONU01000033">
    <property type="protein sequence ID" value="GIG75574.1"/>
    <property type="molecule type" value="Genomic_DNA"/>
</dbReference>
<evidence type="ECO:0000313" key="7">
    <source>
        <dbReference type="Proteomes" id="UP000653674"/>
    </source>
</evidence>
<dbReference type="PANTHER" id="PTHR30136:SF24">
    <property type="entry name" value="HTH-TYPE TRANSCRIPTIONAL REPRESSOR ALLR"/>
    <property type="match status" value="1"/>
</dbReference>
<keyword evidence="2" id="KW-0238">DNA-binding</keyword>
<dbReference type="GO" id="GO:0003677">
    <property type="term" value="F:DNA binding"/>
    <property type="evidence" value="ECO:0007669"/>
    <property type="project" value="UniProtKB-KW"/>
</dbReference>
<feature type="domain" description="IclR-ED" evidence="5">
    <location>
        <begin position="62"/>
        <end position="245"/>
    </location>
</feature>
<dbReference type="Proteomes" id="UP000653674">
    <property type="component" value="Unassembled WGS sequence"/>
</dbReference>
<dbReference type="InterPro" id="IPR014757">
    <property type="entry name" value="Tscrpt_reg_IclR_C"/>
</dbReference>
<protein>
    <submittedName>
        <fullName evidence="6">IclR family transcriptional regulator</fullName>
    </submittedName>
</protein>
<evidence type="ECO:0000313" key="6">
    <source>
        <dbReference type="EMBL" id="GIG75574.1"/>
    </source>
</evidence>
<name>A0A8J3PNQ0_9ACTN</name>
<evidence type="ECO:0000259" key="4">
    <source>
        <dbReference type="PROSITE" id="PS51077"/>
    </source>
</evidence>
<dbReference type="InterPro" id="IPR029016">
    <property type="entry name" value="GAF-like_dom_sf"/>
</dbReference>
<reference evidence="6" key="1">
    <citation type="submission" date="2021-01" db="EMBL/GenBank/DDBJ databases">
        <title>Whole genome shotgun sequence of Planosporangium flavigriseum NBRC 105377.</title>
        <authorList>
            <person name="Komaki H."/>
            <person name="Tamura T."/>
        </authorList>
    </citation>
    <scope>NUCLEOTIDE SEQUENCE</scope>
    <source>
        <strain evidence="6">NBRC 105377</strain>
    </source>
</reference>
<comment type="caution">
    <text evidence="6">The sequence shown here is derived from an EMBL/GenBank/DDBJ whole genome shotgun (WGS) entry which is preliminary data.</text>
</comment>
<dbReference type="SMART" id="SM00346">
    <property type="entry name" value="HTH_ICLR"/>
    <property type="match status" value="1"/>
</dbReference>
<dbReference type="PROSITE" id="PS51077">
    <property type="entry name" value="HTH_ICLR"/>
    <property type="match status" value="1"/>
</dbReference>
<evidence type="ECO:0000259" key="5">
    <source>
        <dbReference type="PROSITE" id="PS51078"/>
    </source>
</evidence>
<gene>
    <name evidence="6" type="ORF">Pfl04_39780</name>
</gene>
<dbReference type="SUPFAM" id="SSF55781">
    <property type="entry name" value="GAF domain-like"/>
    <property type="match status" value="1"/>
</dbReference>
<keyword evidence="3" id="KW-0804">Transcription</keyword>
<evidence type="ECO:0000256" key="1">
    <source>
        <dbReference type="ARBA" id="ARBA00023015"/>
    </source>
</evidence>
<keyword evidence="1" id="KW-0805">Transcription regulation</keyword>
<sequence>MSQTLDRALKILDYVGEKPRRIGEIATFLDVHHSTALRLLHTLRNHGFVHEMPDHRYRLGAATFRLGFQALDAIDIRSVARPFMEKLHEQTGETVHLGTLEDNEVVYVEKVEATRPLRLHSRIGAIATVHCTGVSKAILAFLPEAKRGTILDGRDLARFTDNTHTTIAALESDLAECRERGFALDAEEHEPGIHCVGAPILSGSGDVAGAISVTAPLSRVDRGALLEFVPALLAATQETSKQLGWRAQ</sequence>